<name>A0A2P2N2C2_RHIMU</name>
<protein>
    <submittedName>
        <fullName evidence="1">Uncharacterized protein</fullName>
    </submittedName>
</protein>
<reference evidence="1" key="1">
    <citation type="submission" date="2018-02" db="EMBL/GenBank/DDBJ databases">
        <title>Rhizophora mucronata_Transcriptome.</title>
        <authorList>
            <person name="Meera S.P."/>
            <person name="Sreeshan A."/>
            <person name="Augustine A."/>
        </authorList>
    </citation>
    <scope>NUCLEOTIDE SEQUENCE</scope>
    <source>
        <tissue evidence="1">Leaf</tissue>
    </source>
</reference>
<evidence type="ECO:0000313" key="1">
    <source>
        <dbReference type="EMBL" id="MBX36617.1"/>
    </source>
</evidence>
<organism evidence="1">
    <name type="scientific">Rhizophora mucronata</name>
    <name type="common">Asiatic mangrove</name>
    <dbReference type="NCBI Taxonomy" id="61149"/>
    <lineage>
        <taxon>Eukaryota</taxon>
        <taxon>Viridiplantae</taxon>
        <taxon>Streptophyta</taxon>
        <taxon>Embryophyta</taxon>
        <taxon>Tracheophyta</taxon>
        <taxon>Spermatophyta</taxon>
        <taxon>Magnoliopsida</taxon>
        <taxon>eudicotyledons</taxon>
        <taxon>Gunneridae</taxon>
        <taxon>Pentapetalae</taxon>
        <taxon>rosids</taxon>
        <taxon>fabids</taxon>
        <taxon>Malpighiales</taxon>
        <taxon>Rhizophoraceae</taxon>
        <taxon>Rhizophora</taxon>
    </lineage>
</organism>
<dbReference type="EMBL" id="GGEC01056133">
    <property type="protein sequence ID" value="MBX36617.1"/>
    <property type="molecule type" value="Transcribed_RNA"/>
</dbReference>
<dbReference type="AlphaFoldDB" id="A0A2P2N2C2"/>
<proteinExistence type="predicted"/>
<accession>A0A2P2N2C2</accession>
<sequence length="39" mass="4321">MYKCALFFSSSGAQINLHVINQINIPWPMNGNGCGGHHY</sequence>